<evidence type="ECO:0000313" key="8">
    <source>
        <dbReference type="Proteomes" id="UP000006564"/>
    </source>
</evidence>
<gene>
    <name evidence="7" type="ORF">AO090012000025</name>
</gene>
<dbReference type="GeneID" id="10098361"/>
<dbReference type="GO" id="GO:0016020">
    <property type="term" value="C:membrane"/>
    <property type="evidence" value="ECO:0007669"/>
    <property type="project" value="UniProtKB-SubCell"/>
</dbReference>
<keyword evidence="3 6" id="KW-0812">Transmembrane</keyword>
<keyword evidence="5 6" id="KW-0472">Membrane</keyword>
<keyword evidence="8" id="KW-1185">Reference proteome</keyword>
<evidence type="ECO:0000256" key="1">
    <source>
        <dbReference type="ARBA" id="ARBA00004141"/>
    </source>
</evidence>
<organism evidence="7 8">
    <name type="scientific">Aspergillus oryzae (strain ATCC 42149 / RIB 40)</name>
    <name type="common">Yellow koji mold</name>
    <dbReference type="NCBI Taxonomy" id="510516"/>
    <lineage>
        <taxon>Eukaryota</taxon>
        <taxon>Fungi</taxon>
        <taxon>Dikarya</taxon>
        <taxon>Ascomycota</taxon>
        <taxon>Pezizomycotina</taxon>
        <taxon>Eurotiomycetes</taxon>
        <taxon>Eurotiomycetidae</taxon>
        <taxon>Eurotiales</taxon>
        <taxon>Aspergillaceae</taxon>
        <taxon>Aspergillus</taxon>
        <taxon>Aspergillus subgen. Circumdati</taxon>
    </lineage>
</organism>
<dbReference type="RefSeq" id="XP_023091221.1">
    <property type="nucleotide sequence ID" value="XM_023236285.1"/>
</dbReference>
<evidence type="ECO:0000256" key="4">
    <source>
        <dbReference type="ARBA" id="ARBA00022989"/>
    </source>
</evidence>
<dbReference type="EMBL" id="BA000052">
    <property type="protein sequence ID" value="BAE60270.1"/>
    <property type="molecule type" value="Genomic_DNA"/>
</dbReference>
<evidence type="ECO:0000256" key="3">
    <source>
        <dbReference type="ARBA" id="ARBA00022692"/>
    </source>
</evidence>
<comment type="subcellular location">
    <subcellularLocation>
        <location evidence="1">Membrane</location>
        <topology evidence="1">Multi-pass membrane protein</topology>
    </subcellularLocation>
</comment>
<dbReference type="InterPro" id="IPR036259">
    <property type="entry name" value="MFS_trans_sf"/>
</dbReference>
<dbReference type="KEGG" id="aor:AO090012000025"/>
<dbReference type="SUPFAM" id="SSF103473">
    <property type="entry name" value="MFS general substrate transporter"/>
    <property type="match status" value="1"/>
</dbReference>
<accession>Q2UDU5</accession>
<feature type="transmembrane region" description="Helical" evidence="6">
    <location>
        <begin position="29"/>
        <end position="47"/>
    </location>
</feature>
<sequence length="129" mass="14237">MLLAGCTMIALIGNIIVYACESTGVRLFGLYLFVAYAAGIPMTLSMVSSNVAGFTKKATVSAMMFIAYCTGNIVGPFLFFEREAPGYKYWGYHGGWKTHGEIGYMGQRLLHLRIVLKSPLKGLLWRGRI</sequence>
<dbReference type="GO" id="GO:0022857">
    <property type="term" value="F:transmembrane transporter activity"/>
    <property type="evidence" value="ECO:0007669"/>
    <property type="project" value="TreeGrafter"/>
</dbReference>
<dbReference type="PANTHER" id="PTHR43791:SF36">
    <property type="entry name" value="TRANSPORTER, PUTATIVE (AFU_ORTHOLOGUE AFUA_6G08340)-RELATED"/>
    <property type="match status" value="1"/>
</dbReference>
<evidence type="ECO:0000313" key="7">
    <source>
        <dbReference type="EMBL" id="BAE60270.1"/>
    </source>
</evidence>
<dbReference type="EMBL" id="AP007161">
    <property type="protein sequence ID" value="BAE60270.1"/>
    <property type="molecule type" value="Genomic_DNA"/>
</dbReference>
<keyword evidence="2" id="KW-0813">Transport</keyword>
<reference evidence="7 8" key="1">
    <citation type="journal article" date="2005" name="Nature">
        <title>Genome sequencing and analysis of Aspergillus oryzae.</title>
        <authorList>
            <person name="Machida M."/>
            <person name="Asai K."/>
            <person name="Sano M."/>
            <person name="Tanaka T."/>
            <person name="Kumagai T."/>
            <person name="Terai G."/>
            <person name="Kusumoto K."/>
            <person name="Arima T."/>
            <person name="Akita O."/>
            <person name="Kashiwagi Y."/>
            <person name="Abe K."/>
            <person name="Gomi K."/>
            <person name="Horiuchi H."/>
            <person name="Kitamoto K."/>
            <person name="Kobayashi T."/>
            <person name="Takeuchi M."/>
            <person name="Denning D.W."/>
            <person name="Galagan J.E."/>
            <person name="Nierman W.C."/>
            <person name="Yu J."/>
            <person name="Archer D.B."/>
            <person name="Bennett J.W."/>
            <person name="Bhatnagar D."/>
            <person name="Cleveland T.E."/>
            <person name="Fedorova N.D."/>
            <person name="Gotoh O."/>
            <person name="Horikawa H."/>
            <person name="Hosoyama A."/>
            <person name="Ichinomiya M."/>
            <person name="Igarashi R."/>
            <person name="Iwashita K."/>
            <person name="Juvvadi P.R."/>
            <person name="Kato M."/>
            <person name="Kato Y."/>
            <person name="Kin T."/>
            <person name="Kokubun A."/>
            <person name="Maeda H."/>
            <person name="Maeyama N."/>
            <person name="Maruyama J."/>
            <person name="Nagasaki H."/>
            <person name="Nakajima T."/>
            <person name="Oda K."/>
            <person name="Okada K."/>
            <person name="Paulsen I."/>
            <person name="Sakamoto K."/>
            <person name="Sawano T."/>
            <person name="Takahashi M."/>
            <person name="Takase K."/>
            <person name="Terabayashi Y."/>
            <person name="Wortman J."/>
            <person name="Yamada O."/>
            <person name="Yamagata Y."/>
            <person name="Anazawa H."/>
            <person name="Hata Y."/>
            <person name="Koide Y."/>
            <person name="Komori T."/>
            <person name="Koyama Y."/>
            <person name="Minetoki T."/>
            <person name="Suharnan S."/>
            <person name="Tanaka A."/>
            <person name="Isono K."/>
            <person name="Kuhara S."/>
            <person name="Ogasawara N."/>
            <person name="Kikuchi H."/>
        </authorList>
    </citation>
    <scope>NUCLEOTIDE SEQUENCE [LARGE SCALE GENOMIC DNA]</scope>
    <source>
        <strain evidence="8">ATCC 42149 / RIB 40</strain>
    </source>
</reference>
<keyword evidence="4 6" id="KW-1133">Transmembrane helix</keyword>
<dbReference type="Proteomes" id="UP000006564">
    <property type="component" value="Chromosome 4"/>
</dbReference>
<dbReference type="AlphaFoldDB" id="Q2UDU5"/>
<feature type="transmembrane region" description="Helical" evidence="6">
    <location>
        <begin position="59"/>
        <end position="80"/>
    </location>
</feature>
<evidence type="ECO:0000256" key="6">
    <source>
        <dbReference type="SAM" id="Phobius"/>
    </source>
</evidence>
<evidence type="ECO:0000256" key="5">
    <source>
        <dbReference type="ARBA" id="ARBA00023136"/>
    </source>
</evidence>
<evidence type="ECO:0000256" key="2">
    <source>
        <dbReference type="ARBA" id="ARBA00022448"/>
    </source>
</evidence>
<dbReference type="HOGENOM" id="CLU_1948354_0_0_1"/>
<protein>
    <submittedName>
        <fullName evidence="7">DNA, SC012</fullName>
    </submittedName>
</protein>
<proteinExistence type="predicted"/>
<dbReference type="PANTHER" id="PTHR43791">
    <property type="entry name" value="PERMEASE-RELATED"/>
    <property type="match status" value="1"/>
</dbReference>
<name>Q2UDU5_ASPOR</name>